<sequence>MNRKGEKNGCANLHRNNVVTNFFAQDKQQRQAKTNKNNTLFNKREYRRQQSRDKNCSFLKQNR</sequence>
<dbReference type="EMBL" id="BSPD01000073">
    <property type="protein sequence ID" value="GLS27320.1"/>
    <property type="molecule type" value="Genomic_DNA"/>
</dbReference>
<dbReference type="AlphaFoldDB" id="A0AA37WNE1"/>
<evidence type="ECO:0000256" key="1">
    <source>
        <dbReference type="SAM" id="MobiDB-lite"/>
    </source>
</evidence>
<accession>A0AA37WNE1</accession>
<feature type="region of interest" description="Disordered" evidence="1">
    <location>
        <begin position="24"/>
        <end position="63"/>
    </location>
</feature>
<keyword evidence="3" id="KW-1185">Reference proteome</keyword>
<feature type="compositionally biased region" description="Polar residues" evidence="1">
    <location>
        <begin position="31"/>
        <end position="41"/>
    </location>
</feature>
<dbReference type="Proteomes" id="UP001156870">
    <property type="component" value="Unassembled WGS sequence"/>
</dbReference>
<evidence type="ECO:0000313" key="3">
    <source>
        <dbReference type="Proteomes" id="UP001156870"/>
    </source>
</evidence>
<evidence type="ECO:0000313" key="2">
    <source>
        <dbReference type="EMBL" id="GLS27320.1"/>
    </source>
</evidence>
<name>A0AA37WNE1_9GAMM</name>
<reference evidence="2 3" key="1">
    <citation type="journal article" date="2014" name="Int. J. Syst. Evol. Microbiol.">
        <title>Complete genome sequence of Corynebacterium casei LMG S-19264T (=DSM 44701T), isolated from a smear-ripened cheese.</title>
        <authorList>
            <consortium name="US DOE Joint Genome Institute (JGI-PGF)"/>
            <person name="Walter F."/>
            <person name="Albersmeier A."/>
            <person name="Kalinowski J."/>
            <person name="Ruckert C."/>
        </authorList>
    </citation>
    <scope>NUCLEOTIDE SEQUENCE [LARGE SCALE GENOMIC DNA]</scope>
    <source>
        <strain evidence="2 3">NBRC 110095</strain>
    </source>
</reference>
<proteinExistence type="predicted"/>
<organism evidence="2 3">
    <name type="scientific">Marinibactrum halimedae</name>
    <dbReference type="NCBI Taxonomy" id="1444977"/>
    <lineage>
        <taxon>Bacteria</taxon>
        <taxon>Pseudomonadati</taxon>
        <taxon>Pseudomonadota</taxon>
        <taxon>Gammaproteobacteria</taxon>
        <taxon>Cellvibrionales</taxon>
        <taxon>Cellvibrionaceae</taxon>
        <taxon>Marinibactrum</taxon>
    </lineage>
</organism>
<feature type="compositionally biased region" description="Basic and acidic residues" evidence="1">
    <location>
        <begin position="42"/>
        <end position="55"/>
    </location>
</feature>
<gene>
    <name evidence="2" type="ORF">GCM10007877_30390</name>
</gene>
<comment type="caution">
    <text evidence="2">The sequence shown here is derived from an EMBL/GenBank/DDBJ whole genome shotgun (WGS) entry which is preliminary data.</text>
</comment>
<protein>
    <submittedName>
        <fullName evidence="2">Uncharacterized protein</fullName>
    </submittedName>
</protein>